<proteinExistence type="inferred from homology"/>
<dbReference type="OrthoDB" id="419770at2759"/>
<name>A0A2A2K2U5_9BILA</name>
<dbReference type="AlphaFoldDB" id="A0A2A2K2U5"/>
<dbReference type="GO" id="GO:0006506">
    <property type="term" value="P:GPI anchor biosynthetic process"/>
    <property type="evidence" value="ECO:0007669"/>
    <property type="project" value="UniProtKB-KW"/>
</dbReference>
<evidence type="ECO:0000256" key="1">
    <source>
        <dbReference type="ARBA" id="ARBA00004127"/>
    </source>
</evidence>
<keyword evidence="8" id="KW-0333">Golgi apparatus</keyword>
<reference evidence="9 10" key="1">
    <citation type="journal article" date="2017" name="Curr. Biol.">
        <title>Genome architecture and evolution of a unichromosomal asexual nematode.</title>
        <authorList>
            <person name="Fradin H."/>
            <person name="Zegar C."/>
            <person name="Gutwein M."/>
            <person name="Lucas J."/>
            <person name="Kovtun M."/>
            <person name="Corcoran D."/>
            <person name="Baugh L.R."/>
            <person name="Kiontke K."/>
            <person name="Gunsalus K."/>
            <person name="Fitch D.H."/>
            <person name="Piano F."/>
        </authorList>
    </citation>
    <scope>NUCLEOTIDE SEQUENCE [LARGE SCALE GENOMIC DNA]</scope>
    <source>
        <strain evidence="9">PF1309</strain>
    </source>
</reference>
<feature type="transmembrane region" description="Helical" evidence="8">
    <location>
        <begin position="93"/>
        <end position="111"/>
    </location>
</feature>
<evidence type="ECO:0000256" key="5">
    <source>
        <dbReference type="ARBA" id="ARBA00022729"/>
    </source>
</evidence>
<evidence type="ECO:0000256" key="2">
    <source>
        <dbReference type="ARBA" id="ARBA00006387"/>
    </source>
</evidence>
<comment type="function">
    <text evidence="8">Involved in the lipid remodeling steps of GPI-anchor maturation.</text>
</comment>
<sequence>MLLPVLLLFVQLPDGGLASQGDMSSIYRGCIGRECYSNFDCPVSFSEYGWVRGDCFRCRQKCIWETVEHFENEYGFVPQFHGKWPFAAIDVNILGFHIELASFLFSLGNFWTVLMMREKIAAMKHLPNKMMWMYYTSVGLITWLCSAFFHAQDFWLSELLDYFSAFAYVIFAFYLSVHITQPFLGERKKISNLLAVSLMLFYAYHISCMWSHFDYGWNMQCCIAFALLSTGLYVFHLIRRWSRGISSTSDRLLLFLLLWTNCSIACELLDFVPLFWLFDAHSLFHLFTIPVPILFVTFLEVHAANYKSADDITKLL</sequence>
<feature type="transmembrane region" description="Helical" evidence="8">
    <location>
        <begin position="192"/>
        <end position="211"/>
    </location>
</feature>
<dbReference type="STRING" id="2018661.A0A2A2K2U5"/>
<evidence type="ECO:0000313" key="10">
    <source>
        <dbReference type="Proteomes" id="UP000218231"/>
    </source>
</evidence>
<evidence type="ECO:0000256" key="4">
    <source>
        <dbReference type="ARBA" id="ARBA00022692"/>
    </source>
</evidence>
<comment type="similarity">
    <text evidence="2 8">Belongs to the PGAP3 family.</text>
</comment>
<feature type="transmembrane region" description="Helical" evidence="8">
    <location>
        <begin position="132"/>
        <end position="150"/>
    </location>
</feature>
<dbReference type="InterPro" id="IPR007217">
    <property type="entry name" value="Per1-like"/>
</dbReference>
<keyword evidence="4 8" id="KW-0812">Transmembrane</keyword>
<feature type="chain" id="PRO_5016477882" description="Post-GPI attachment to proteins factor 3" evidence="8">
    <location>
        <begin position="19"/>
        <end position="316"/>
    </location>
</feature>
<evidence type="ECO:0000313" key="9">
    <source>
        <dbReference type="EMBL" id="PAV68255.1"/>
    </source>
</evidence>
<evidence type="ECO:0000256" key="7">
    <source>
        <dbReference type="ARBA" id="ARBA00023136"/>
    </source>
</evidence>
<dbReference type="Pfam" id="PF04080">
    <property type="entry name" value="Per1"/>
    <property type="match status" value="1"/>
</dbReference>
<dbReference type="GO" id="GO:0005789">
    <property type="term" value="C:endoplasmic reticulum membrane"/>
    <property type="evidence" value="ECO:0007669"/>
    <property type="project" value="TreeGrafter"/>
</dbReference>
<feature type="transmembrane region" description="Helical" evidence="8">
    <location>
        <begin position="162"/>
        <end position="180"/>
    </location>
</feature>
<protein>
    <recommendedName>
        <fullName evidence="8">Post-GPI attachment to proteins factor 3</fullName>
    </recommendedName>
</protein>
<organism evidence="9 10">
    <name type="scientific">Diploscapter pachys</name>
    <dbReference type="NCBI Taxonomy" id="2018661"/>
    <lineage>
        <taxon>Eukaryota</taxon>
        <taxon>Metazoa</taxon>
        <taxon>Ecdysozoa</taxon>
        <taxon>Nematoda</taxon>
        <taxon>Chromadorea</taxon>
        <taxon>Rhabditida</taxon>
        <taxon>Rhabditina</taxon>
        <taxon>Rhabditomorpha</taxon>
        <taxon>Rhabditoidea</taxon>
        <taxon>Rhabditidae</taxon>
        <taxon>Diploscapter</taxon>
    </lineage>
</organism>
<feature type="signal peptide" evidence="8">
    <location>
        <begin position="1"/>
        <end position="18"/>
    </location>
</feature>
<dbReference type="GO" id="GO:0016788">
    <property type="term" value="F:hydrolase activity, acting on ester bonds"/>
    <property type="evidence" value="ECO:0007669"/>
    <property type="project" value="TreeGrafter"/>
</dbReference>
<evidence type="ECO:0000256" key="3">
    <source>
        <dbReference type="ARBA" id="ARBA00022502"/>
    </source>
</evidence>
<feature type="transmembrane region" description="Helical" evidence="8">
    <location>
        <begin position="284"/>
        <end position="304"/>
    </location>
</feature>
<feature type="transmembrane region" description="Helical" evidence="8">
    <location>
        <begin position="217"/>
        <end position="235"/>
    </location>
</feature>
<accession>A0A2A2K2U5</accession>
<dbReference type="Proteomes" id="UP000218231">
    <property type="component" value="Unassembled WGS sequence"/>
</dbReference>
<keyword evidence="10" id="KW-1185">Reference proteome</keyword>
<dbReference type="PANTHER" id="PTHR13148:SF0">
    <property type="entry name" value="POST-GPI ATTACHMENT TO PROTEINS FACTOR 3"/>
    <property type="match status" value="1"/>
</dbReference>
<keyword evidence="7 8" id="KW-0472">Membrane</keyword>
<evidence type="ECO:0000256" key="6">
    <source>
        <dbReference type="ARBA" id="ARBA00022989"/>
    </source>
</evidence>
<comment type="caution">
    <text evidence="9">The sequence shown here is derived from an EMBL/GenBank/DDBJ whole genome shotgun (WGS) entry which is preliminary data.</text>
</comment>
<dbReference type="PANTHER" id="PTHR13148">
    <property type="entry name" value="PER1-RELATED"/>
    <property type="match status" value="1"/>
</dbReference>
<comment type="subcellular location">
    <subcellularLocation>
        <location evidence="1">Endomembrane system</location>
        <topology evidence="1">Multi-pass membrane protein</topology>
    </subcellularLocation>
    <subcellularLocation>
        <location evidence="8">Golgi apparatus membrane</location>
        <topology evidence="8">Multi-pass membrane protein</topology>
    </subcellularLocation>
</comment>
<keyword evidence="6 8" id="KW-1133">Transmembrane helix</keyword>
<dbReference type="EMBL" id="LIAE01009784">
    <property type="protein sequence ID" value="PAV68255.1"/>
    <property type="molecule type" value="Genomic_DNA"/>
</dbReference>
<evidence type="ECO:0000256" key="8">
    <source>
        <dbReference type="RuleBase" id="RU365066"/>
    </source>
</evidence>
<gene>
    <name evidence="9" type="ORF">WR25_11018</name>
</gene>
<dbReference type="GO" id="GO:0000139">
    <property type="term" value="C:Golgi membrane"/>
    <property type="evidence" value="ECO:0007669"/>
    <property type="project" value="UniProtKB-SubCell"/>
</dbReference>
<keyword evidence="5 8" id="KW-0732">Signal</keyword>
<keyword evidence="3 8" id="KW-0337">GPI-anchor biosynthesis</keyword>
<feature type="transmembrane region" description="Helical" evidence="8">
    <location>
        <begin position="256"/>
        <end position="278"/>
    </location>
</feature>